<evidence type="ECO:0000256" key="2">
    <source>
        <dbReference type="ARBA" id="ARBA00004496"/>
    </source>
</evidence>
<sequence>MGVRQQGAIAFKNLIKKSWDVQEKSETHQISAEDQAIVRSNLFEALVRVPHTIQTQLGEVFRTVVYNDYPEKWPGLLPELCTNLASQEPHTHTHTHYALRILARKYEFRDEDDRQPLAQLVSTVFPGLLQILQQLVSNPNQASPEVCLCTRLIWKTFWSATYMGIPDLLTQPDTMNGWLTALVMSLSQTPPPETESLPHEDRPASPWWKSRKWIMSIAYRLLSRYGEPRHCKEGNDKMFGEMFKRNWSLRLLDAQVALVARLAAGHYLSPRVTNSLFQFLSYALDIKECYKHMQEHWDALLLNVAFPMMCFSDEDMELWTDDPHEYIRKGYDILEDMYSPKTSVANFAHDLCAKRRTHLDKFMAAMVALMQQYVATAAATNNSGVPVDLARRADGALLAIGVMGDILKEKKPYKQELGGMLAALVAPCLTSTYGHLRAKAAWVIGQYIDVQFPDGKCQGPTFNMFFHKVVALLGDPELPVRVDAVVSLRHIIDAAEEVESLKPVLPVLLNSIFQLMGELDAEDLVFSLEALVDKFGPEISPYAGEMVKQLAAAFAKYSTASDNNEEDEDDQAGMAAYGCLRAINTLLESVAALGPSLFPELEASLFPLICSLVTPQGMEIDTAEEVLEMLAYLTYYGPGISDALWSLWPRLHTMLVEWGIQYWENLLVPLDNMITRDTARFVSSKDPDYLTSVFQMVQYSLQGDYEEAEVAPAAKLLQVVLQACRGMVDAWVGPYVGLALQKLATCQSRTLKDNLVLVVANALYYNPVLTLQVLQAQGAVGQFLGGWFSMIMASRPSGKAKHFKRMQDKKVCVLGLLSMMNCPAESLPAEVVSSEALIMAGVAKLLVGLKEQEEENVRQAQASDDGSEAEEGSDGEEAEEDDEAEEPEKEDEYLKRLRKSANDLLGRHDDDDDSDDDWFDDEEETLQTPLDGIDPYIMLADTLAALQVHSPARHQAIIGGNDPGVQAALQGLLTLSVEKRQKLAQLQVAG</sequence>
<evidence type="ECO:0000256" key="6">
    <source>
        <dbReference type="ARBA" id="ARBA00023242"/>
    </source>
</evidence>
<evidence type="ECO:0000256" key="3">
    <source>
        <dbReference type="ARBA" id="ARBA00022448"/>
    </source>
</evidence>
<dbReference type="PANTHER" id="PTHR10997">
    <property type="entry name" value="IMPORTIN-7, 8, 11"/>
    <property type="match status" value="1"/>
</dbReference>
<evidence type="ECO:0000256" key="1">
    <source>
        <dbReference type="ARBA" id="ARBA00004123"/>
    </source>
</evidence>
<keyword evidence="4" id="KW-0963">Cytoplasm</keyword>
<evidence type="ECO:0000256" key="5">
    <source>
        <dbReference type="ARBA" id="ARBA00022927"/>
    </source>
</evidence>
<protein>
    <submittedName>
        <fullName evidence="9">Armadillo-type protein</fullName>
    </submittedName>
</protein>
<feature type="compositionally biased region" description="Acidic residues" evidence="7">
    <location>
        <begin position="865"/>
        <end position="891"/>
    </location>
</feature>
<keyword evidence="6" id="KW-0539">Nucleus</keyword>
<comment type="caution">
    <text evidence="9">The sequence shown here is derived from an EMBL/GenBank/DDBJ whole genome shotgun (WGS) entry which is preliminary data.</text>
</comment>
<dbReference type="EMBL" id="MU070312">
    <property type="protein sequence ID" value="KAF5828379.1"/>
    <property type="molecule type" value="Genomic_DNA"/>
</dbReference>
<comment type="subcellular location">
    <subcellularLocation>
        <location evidence="2">Cytoplasm</location>
    </subcellularLocation>
    <subcellularLocation>
        <location evidence="1">Nucleus</location>
    </subcellularLocation>
</comment>
<dbReference type="Proteomes" id="UP000815325">
    <property type="component" value="Unassembled WGS sequence"/>
</dbReference>
<organism evidence="9 10">
    <name type="scientific">Dunaliella salina</name>
    <name type="common">Green alga</name>
    <name type="synonym">Protococcus salinus</name>
    <dbReference type="NCBI Taxonomy" id="3046"/>
    <lineage>
        <taxon>Eukaryota</taxon>
        <taxon>Viridiplantae</taxon>
        <taxon>Chlorophyta</taxon>
        <taxon>core chlorophytes</taxon>
        <taxon>Chlorophyceae</taxon>
        <taxon>CS clade</taxon>
        <taxon>Chlamydomonadales</taxon>
        <taxon>Dunaliellaceae</taxon>
        <taxon>Dunaliella</taxon>
    </lineage>
</organism>
<accession>A0ABQ7G199</accession>
<evidence type="ECO:0000313" key="9">
    <source>
        <dbReference type="EMBL" id="KAF5828379.1"/>
    </source>
</evidence>
<dbReference type="PROSITE" id="PS50166">
    <property type="entry name" value="IMPORTIN_B_NT"/>
    <property type="match status" value="1"/>
</dbReference>
<dbReference type="InterPro" id="IPR001494">
    <property type="entry name" value="Importin-beta_N"/>
</dbReference>
<dbReference type="Gene3D" id="1.25.10.10">
    <property type="entry name" value="Leucine-rich Repeat Variant"/>
    <property type="match status" value="1"/>
</dbReference>
<name>A0ABQ7G199_DUNSA</name>
<dbReference type="SUPFAM" id="SSF48371">
    <property type="entry name" value="ARM repeat"/>
    <property type="match status" value="1"/>
</dbReference>
<gene>
    <name evidence="9" type="ORF">DUNSADRAFT_17694</name>
</gene>
<keyword evidence="5" id="KW-0653">Protein transport</keyword>
<evidence type="ECO:0000259" key="8">
    <source>
        <dbReference type="PROSITE" id="PS50166"/>
    </source>
</evidence>
<dbReference type="InterPro" id="IPR016024">
    <property type="entry name" value="ARM-type_fold"/>
</dbReference>
<reference evidence="9" key="1">
    <citation type="submission" date="2017-08" db="EMBL/GenBank/DDBJ databases">
        <authorList>
            <person name="Polle J.E."/>
            <person name="Barry K."/>
            <person name="Cushman J."/>
            <person name="Schmutz J."/>
            <person name="Tran D."/>
            <person name="Hathwaick L.T."/>
            <person name="Yim W.C."/>
            <person name="Jenkins J."/>
            <person name="Mckie-Krisberg Z.M."/>
            <person name="Prochnik S."/>
            <person name="Lindquist E."/>
            <person name="Dockter R.B."/>
            <person name="Adam C."/>
            <person name="Molina H."/>
            <person name="Bunkerborg J."/>
            <person name="Jin E."/>
            <person name="Buchheim M."/>
            <person name="Magnuson J."/>
        </authorList>
    </citation>
    <scope>NUCLEOTIDE SEQUENCE</scope>
    <source>
        <strain evidence="9">CCAP 19/18</strain>
    </source>
</reference>
<evidence type="ECO:0000256" key="7">
    <source>
        <dbReference type="SAM" id="MobiDB-lite"/>
    </source>
</evidence>
<feature type="region of interest" description="Disordered" evidence="7">
    <location>
        <begin position="855"/>
        <end position="892"/>
    </location>
</feature>
<feature type="domain" description="Importin N-terminal" evidence="8">
    <location>
        <begin position="1"/>
        <end position="48"/>
    </location>
</feature>
<evidence type="ECO:0000256" key="4">
    <source>
        <dbReference type="ARBA" id="ARBA00022490"/>
    </source>
</evidence>
<dbReference type="PANTHER" id="PTHR10997:SF18">
    <property type="entry name" value="D-IMPORTIN 7_RANBP7"/>
    <property type="match status" value="1"/>
</dbReference>
<dbReference type="Pfam" id="PF03810">
    <property type="entry name" value="IBN_N"/>
    <property type="match status" value="1"/>
</dbReference>
<dbReference type="InterPro" id="IPR011989">
    <property type="entry name" value="ARM-like"/>
</dbReference>
<proteinExistence type="predicted"/>
<keyword evidence="3" id="KW-0813">Transport</keyword>
<keyword evidence="10" id="KW-1185">Reference proteome</keyword>
<evidence type="ECO:0000313" key="10">
    <source>
        <dbReference type="Proteomes" id="UP000815325"/>
    </source>
</evidence>